<dbReference type="EMBL" id="CP008950">
    <property type="protein sequence ID" value="AII11136.1"/>
    <property type="molecule type" value="Genomic_DNA"/>
</dbReference>
<protein>
    <submittedName>
        <fullName evidence="1">Uncharacterized protein</fullName>
    </submittedName>
</protein>
<keyword evidence="1" id="KW-0614">Plasmid</keyword>
<sequence length="98" mass="11079">MLPRIQESPTRILSATLTVSDLLDFQCTDEAPLLVEVDTTDDDGRTYRRSHIVAKLSEKHDIVKGHHEFTISFADPTLAAHTYGPEDKVTIHRMFFAP</sequence>
<evidence type="ECO:0000313" key="1">
    <source>
        <dbReference type="EMBL" id="AII11136.1"/>
    </source>
</evidence>
<organism evidence="1 2">
    <name type="scientific">Rhodococcus opacus</name>
    <name type="common">Nocardia opaca</name>
    <dbReference type="NCBI Taxonomy" id="37919"/>
    <lineage>
        <taxon>Bacteria</taxon>
        <taxon>Bacillati</taxon>
        <taxon>Actinomycetota</taxon>
        <taxon>Actinomycetes</taxon>
        <taxon>Mycobacteriales</taxon>
        <taxon>Nocardiaceae</taxon>
        <taxon>Rhodococcus</taxon>
    </lineage>
</organism>
<name>A0A076EZC2_RHOOP</name>
<dbReference type="AlphaFoldDB" id="A0A076EZC2"/>
<evidence type="ECO:0000313" key="2">
    <source>
        <dbReference type="Proteomes" id="UP000028488"/>
    </source>
</evidence>
<reference evidence="1 2" key="1">
    <citation type="submission" date="2014-07" db="EMBL/GenBank/DDBJ databases">
        <title>Genome Sequence of Rhodococcus opacus Strain R7, a Biodegrader of Mono- and Polycyclic Aromatic Hydrocarbons.</title>
        <authorList>
            <person name="Di Gennaro P."/>
            <person name="Zampolli J."/>
            <person name="Presti I."/>
            <person name="Cappelletti M."/>
            <person name="D'Ursi P."/>
            <person name="Orro A."/>
            <person name="Mezzelani A."/>
            <person name="Milanesi L."/>
        </authorList>
    </citation>
    <scope>NUCLEOTIDE SEQUENCE [LARGE SCALE GENOMIC DNA]</scope>
    <source>
        <strain evidence="1 2">R7</strain>
        <plasmid evidence="1">pPDG3</plasmid>
    </source>
</reference>
<dbReference type="Proteomes" id="UP000028488">
    <property type="component" value="Plasmid pPDG3"/>
</dbReference>
<accession>A0A076EZC2</accession>
<geneLocation type="plasmid" evidence="1 2">
    <name>pPDG3</name>
</geneLocation>
<gene>
    <name evidence="1" type="ORF">EP51_44595</name>
</gene>
<dbReference type="RefSeq" id="WP_128643779.1">
    <property type="nucleotide sequence ID" value="NZ_CP008950.1"/>
</dbReference>
<proteinExistence type="predicted"/>